<gene>
    <name evidence="3" type="primary">rsbRA_15</name>
    <name evidence="3" type="ORF">ENSA7_80360</name>
</gene>
<dbReference type="PROSITE" id="PS50801">
    <property type="entry name" value="STAS"/>
    <property type="match status" value="1"/>
</dbReference>
<evidence type="ECO:0000259" key="2">
    <source>
        <dbReference type="PROSITE" id="PS50801"/>
    </source>
</evidence>
<dbReference type="CDD" id="cd07041">
    <property type="entry name" value="STAS_RsbR_RsbS_like"/>
    <property type="match status" value="1"/>
</dbReference>
<accession>A0A2S9XL51</accession>
<dbReference type="AlphaFoldDB" id="A0A2S9XL51"/>
<proteinExistence type="predicted"/>
<dbReference type="InterPro" id="IPR002645">
    <property type="entry name" value="STAS_dom"/>
</dbReference>
<dbReference type="SUPFAM" id="SSF52091">
    <property type="entry name" value="SpoIIaa-like"/>
    <property type="match status" value="1"/>
</dbReference>
<dbReference type="EMBL" id="PVNL01000147">
    <property type="protein sequence ID" value="PRP93608.1"/>
    <property type="molecule type" value="Genomic_DNA"/>
</dbReference>
<evidence type="ECO:0000313" key="4">
    <source>
        <dbReference type="Proteomes" id="UP000238823"/>
    </source>
</evidence>
<evidence type="ECO:0000313" key="3">
    <source>
        <dbReference type="EMBL" id="PRP93608.1"/>
    </source>
</evidence>
<dbReference type="PANTHER" id="PTHR33745">
    <property type="entry name" value="RSBT ANTAGONIST PROTEIN RSBS-RELATED"/>
    <property type="match status" value="1"/>
</dbReference>
<feature type="domain" description="STAS" evidence="2">
    <location>
        <begin position="1"/>
        <end position="100"/>
    </location>
</feature>
<protein>
    <submittedName>
        <fullName evidence="3">RsbT co-antagonist protein RsbRA</fullName>
    </submittedName>
</protein>
<organism evidence="3 4">
    <name type="scientific">Enhygromyxa salina</name>
    <dbReference type="NCBI Taxonomy" id="215803"/>
    <lineage>
        <taxon>Bacteria</taxon>
        <taxon>Pseudomonadati</taxon>
        <taxon>Myxococcota</taxon>
        <taxon>Polyangia</taxon>
        <taxon>Nannocystales</taxon>
        <taxon>Nannocystaceae</taxon>
        <taxon>Enhygromyxa</taxon>
    </lineage>
</organism>
<keyword evidence="1" id="KW-0597">Phosphoprotein</keyword>
<dbReference type="InterPro" id="IPR036513">
    <property type="entry name" value="STAS_dom_sf"/>
</dbReference>
<dbReference type="Pfam" id="PF01740">
    <property type="entry name" value="STAS"/>
    <property type="match status" value="1"/>
</dbReference>
<reference evidence="3 4" key="1">
    <citation type="submission" date="2018-03" db="EMBL/GenBank/DDBJ databases">
        <title>Draft Genome Sequences of the Obligatory Marine Myxobacteria Enhygromyxa salina SWB007.</title>
        <authorList>
            <person name="Poehlein A."/>
            <person name="Moghaddam J.A."/>
            <person name="Harms H."/>
            <person name="Alanjari M."/>
            <person name="Koenig G.M."/>
            <person name="Daniel R."/>
            <person name="Schaeberle T.F."/>
        </authorList>
    </citation>
    <scope>NUCLEOTIDE SEQUENCE [LARGE SCALE GENOMIC DNA]</scope>
    <source>
        <strain evidence="3 4">SWB007</strain>
    </source>
</reference>
<dbReference type="Proteomes" id="UP000238823">
    <property type="component" value="Unassembled WGS sequence"/>
</dbReference>
<evidence type="ECO:0000256" key="1">
    <source>
        <dbReference type="ARBA" id="ARBA00022553"/>
    </source>
</evidence>
<name>A0A2S9XL51_9BACT</name>
<comment type="caution">
    <text evidence="3">The sequence shown here is derived from an EMBL/GenBank/DDBJ whole genome shotgun (WGS) entry which is preliminary data.</text>
</comment>
<dbReference type="PANTHER" id="PTHR33745:SF3">
    <property type="entry name" value="RSBT CO-ANTAGONIST PROTEIN RSBRC"/>
    <property type="match status" value="1"/>
</dbReference>
<sequence>MVPLIGPMDEHRARQMTEVLLAGIVARRASVAILDITGVRSIDLEAVIGIARAMRSAALVGAEVLLTGIRPDVVHSLMNMGTDLDRFLTFSSLQSGIVHAMSRVARRPRR</sequence>
<dbReference type="Gene3D" id="3.30.750.24">
    <property type="entry name" value="STAS domain"/>
    <property type="match status" value="1"/>
</dbReference>
<dbReference type="InterPro" id="IPR051932">
    <property type="entry name" value="Bact_StressResp_Reg"/>
</dbReference>